<organism evidence="3 4">
    <name type="scientific">Strongyloides venezuelensis</name>
    <name type="common">Threadworm</name>
    <dbReference type="NCBI Taxonomy" id="75913"/>
    <lineage>
        <taxon>Eukaryota</taxon>
        <taxon>Metazoa</taxon>
        <taxon>Ecdysozoa</taxon>
        <taxon>Nematoda</taxon>
        <taxon>Chromadorea</taxon>
        <taxon>Rhabditida</taxon>
        <taxon>Tylenchina</taxon>
        <taxon>Panagrolaimomorpha</taxon>
        <taxon>Strongyloidoidea</taxon>
        <taxon>Strongyloididae</taxon>
        <taxon>Strongyloides</taxon>
    </lineage>
</organism>
<evidence type="ECO:0000259" key="2">
    <source>
        <dbReference type="SMART" id="SM00198"/>
    </source>
</evidence>
<dbReference type="STRING" id="75913.A0A0K0G207"/>
<dbReference type="Pfam" id="PF00188">
    <property type="entry name" value="CAP"/>
    <property type="match status" value="1"/>
</dbReference>
<evidence type="ECO:0000313" key="4">
    <source>
        <dbReference type="WBParaSite" id="SVE_1875100.1"/>
    </source>
</evidence>
<keyword evidence="3" id="KW-1185">Reference proteome</keyword>
<feature type="signal peptide" evidence="1">
    <location>
        <begin position="1"/>
        <end position="23"/>
    </location>
</feature>
<dbReference type="InterPro" id="IPR035940">
    <property type="entry name" value="CAP_sf"/>
</dbReference>
<accession>A0A0K0G207</accession>
<keyword evidence="1" id="KW-0732">Signal</keyword>
<dbReference type="SUPFAM" id="SSF55797">
    <property type="entry name" value="PR-1-like"/>
    <property type="match status" value="1"/>
</dbReference>
<name>A0A0K0G207_STRVS</name>
<sequence length="284" mass="33021">MIFNHLLGYIIFIILSSKNGVLSDGGRKSVRFAEEPEIKSFKEYDPADRINHPSRMIFWGENKIKTFYPEQPPNMLRRVNSDLGDYRRGKYLFEDPIISKLGQYIEKLSISGKIWRHVWKHCPVYSSVSSKKFILLEKNFCTEINLYRKLHGSMPLKLDPYLSTQALEVAKQFARIGKSSFRKNNSGVNCKKIHFTLAPLVVNTWYKECRNYNYKHPGLQPLASHFIDLIWRGSVKLGIGIVKSDPYLCICFIFSPSIKVQNKFSENVGKAKYHFINSRSFFMT</sequence>
<reference evidence="3" key="1">
    <citation type="submission" date="2014-07" db="EMBL/GenBank/DDBJ databases">
        <authorList>
            <person name="Martin A.A"/>
            <person name="De Silva N."/>
        </authorList>
    </citation>
    <scope>NUCLEOTIDE SEQUENCE</scope>
</reference>
<evidence type="ECO:0000256" key="1">
    <source>
        <dbReference type="SAM" id="SignalP"/>
    </source>
</evidence>
<dbReference type="SMART" id="SM00198">
    <property type="entry name" value="SCP"/>
    <property type="match status" value="1"/>
</dbReference>
<proteinExistence type="predicted"/>
<dbReference type="WBParaSite" id="SVE_1875100.1">
    <property type="protein sequence ID" value="SVE_1875100.1"/>
    <property type="gene ID" value="SVE_1875100"/>
</dbReference>
<evidence type="ECO:0000313" key="3">
    <source>
        <dbReference type="Proteomes" id="UP000035680"/>
    </source>
</evidence>
<feature type="chain" id="PRO_5005330454" evidence="1">
    <location>
        <begin position="24"/>
        <end position="284"/>
    </location>
</feature>
<dbReference type="Gene3D" id="3.40.33.10">
    <property type="entry name" value="CAP"/>
    <property type="match status" value="1"/>
</dbReference>
<protein>
    <submittedName>
        <fullName evidence="4">SCP domain-containing protein</fullName>
    </submittedName>
</protein>
<dbReference type="Proteomes" id="UP000035680">
    <property type="component" value="Unassembled WGS sequence"/>
</dbReference>
<dbReference type="InterPro" id="IPR014044">
    <property type="entry name" value="CAP_dom"/>
</dbReference>
<feature type="domain" description="SCP" evidence="2">
    <location>
        <begin position="135"/>
        <end position="262"/>
    </location>
</feature>
<dbReference type="AlphaFoldDB" id="A0A0K0G207"/>
<reference evidence="4" key="2">
    <citation type="submission" date="2015-08" db="UniProtKB">
        <authorList>
            <consortium name="WormBaseParasite"/>
        </authorList>
    </citation>
    <scope>IDENTIFICATION</scope>
</reference>